<evidence type="ECO:0000256" key="2">
    <source>
        <dbReference type="ARBA" id="ARBA00010701"/>
    </source>
</evidence>
<dbReference type="Proteomes" id="UP000682892">
    <property type="component" value="Unassembled WGS sequence"/>
</dbReference>
<dbReference type="InterPro" id="IPR000734">
    <property type="entry name" value="TAG_lipase"/>
</dbReference>
<accession>Q170E6</accession>
<comment type="subcellular location">
    <subcellularLocation>
        <location evidence="1">Secreted</location>
    </subcellularLocation>
</comment>
<gene>
    <name evidence="7" type="ORF">AaeL_AAEL007941</name>
</gene>
<dbReference type="PaxDb" id="7159-AAEL007941-PA"/>
<dbReference type="OrthoDB" id="7784780at2759"/>
<dbReference type="GO" id="GO:0005615">
    <property type="term" value="C:extracellular space"/>
    <property type="evidence" value="ECO:0007669"/>
    <property type="project" value="TreeGrafter"/>
</dbReference>
<dbReference type="PRINTS" id="PR00821">
    <property type="entry name" value="TAGLIPASE"/>
</dbReference>
<evidence type="ECO:0000313" key="7">
    <source>
        <dbReference type="EMBL" id="EAT40326.1"/>
    </source>
</evidence>
<reference evidence="7" key="1">
    <citation type="submission" date="2005-10" db="EMBL/GenBank/DDBJ databases">
        <authorList>
            <person name="Loftus B.J."/>
            <person name="Nene V.M."/>
            <person name="Hannick L.I."/>
            <person name="Bidwell S."/>
            <person name="Haas B."/>
            <person name="Amedeo P."/>
            <person name="Orvis J."/>
            <person name="Wortman J.R."/>
            <person name="White O.R."/>
            <person name="Salzberg S."/>
            <person name="Shumway M."/>
            <person name="Koo H."/>
            <person name="Zhao Y."/>
            <person name="Holmes M."/>
            <person name="Miller J."/>
            <person name="Schatz M."/>
            <person name="Pop M."/>
            <person name="Pai G."/>
            <person name="Utterback T."/>
            <person name="Rogers Y.-H."/>
            <person name="Kravitz S."/>
            <person name="Fraser C.M."/>
        </authorList>
    </citation>
    <scope>NUCLEOTIDE SEQUENCE</scope>
    <source>
        <strain evidence="7">Liverpool</strain>
    </source>
</reference>
<dbReference type="PhylomeDB" id="Q170E6"/>
<evidence type="ECO:0000313" key="8">
    <source>
        <dbReference type="Proteomes" id="UP000682892"/>
    </source>
</evidence>
<dbReference type="VEuPathDB" id="VectorBase:AAEL007941"/>
<dbReference type="STRING" id="7159.Q170E6"/>
<dbReference type="Pfam" id="PF00151">
    <property type="entry name" value="Lipase"/>
    <property type="match status" value="1"/>
</dbReference>
<feature type="signal peptide" evidence="5">
    <location>
        <begin position="1"/>
        <end position="17"/>
    </location>
</feature>
<dbReference type="AlphaFoldDB" id="Q170E6"/>
<evidence type="ECO:0000256" key="5">
    <source>
        <dbReference type="SAM" id="SignalP"/>
    </source>
</evidence>
<evidence type="ECO:0000256" key="4">
    <source>
        <dbReference type="RuleBase" id="RU004262"/>
    </source>
</evidence>
<dbReference type="eggNOG" id="ENOG502RYX8">
    <property type="taxonomic scope" value="Eukaryota"/>
</dbReference>
<proteinExistence type="inferred from homology"/>
<keyword evidence="5" id="KW-0732">Signal</keyword>
<protein>
    <submittedName>
        <fullName evidence="7">AAEL007941-PA</fullName>
    </submittedName>
</protein>
<dbReference type="GO" id="GO:0016298">
    <property type="term" value="F:lipase activity"/>
    <property type="evidence" value="ECO:0007669"/>
    <property type="project" value="InterPro"/>
</dbReference>
<dbReference type="InterPro" id="IPR029058">
    <property type="entry name" value="AB_hydrolase_fold"/>
</dbReference>
<reference evidence="7" key="2">
    <citation type="journal article" date="2007" name="Science">
        <title>Genome sequence of Aedes aegypti, a major arbovirus vector.</title>
        <authorList>
            <person name="Nene V."/>
            <person name="Wortman J.R."/>
            <person name="Lawson D."/>
            <person name="Haas B."/>
            <person name="Kodira C."/>
            <person name="Tu Z.J."/>
            <person name="Loftus B."/>
            <person name="Xi Z."/>
            <person name="Megy K."/>
            <person name="Grabherr M."/>
            <person name="Ren Q."/>
            <person name="Zdobnov E.M."/>
            <person name="Lobo N.F."/>
            <person name="Campbell K.S."/>
            <person name="Brown S.E."/>
            <person name="Bonaldo M.F."/>
            <person name="Zhu J."/>
            <person name="Sinkins S.P."/>
            <person name="Hogenkamp D.G."/>
            <person name="Amedeo P."/>
            <person name="Arensburger P."/>
            <person name="Atkinson P.W."/>
            <person name="Bidwell S."/>
            <person name="Biedler J."/>
            <person name="Birney E."/>
            <person name="Bruggner R.V."/>
            <person name="Costas J."/>
            <person name="Coy M.R."/>
            <person name="Crabtree J."/>
            <person name="Crawford M."/>
            <person name="Debruyn B."/>
            <person name="Decaprio D."/>
            <person name="Eiglmeier K."/>
            <person name="Eisenstadt E."/>
            <person name="El-Dorry H."/>
            <person name="Gelbart W.M."/>
            <person name="Gomes S.L."/>
            <person name="Hammond M."/>
            <person name="Hannick L.I."/>
            <person name="Hogan J.R."/>
            <person name="Holmes M.H."/>
            <person name="Jaffe D."/>
            <person name="Johnston J.S."/>
            <person name="Kennedy R.C."/>
            <person name="Koo H."/>
            <person name="Kravitz S."/>
            <person name="Kriventseva E.V."/>
            <person name="Kulp D."/>
            <person name="Labutti K."/>
            <person name="Lee E."/>
            <person name="Li S."/>
            <person name="Lovin D.D."/>
            <person name="Mao C."/>
            <person name="Mauceli E."/>
            <person name="Menck C.F."/>
            <person name="Miller J.R."/>
            <person name="Montgomery P."/>
            <person name="Mori A."/>
            <person name="Nascimento A.L."/>
            <person name="Naveira H.F."/>
            <person name="Nusbaum C."/>
            <person name="O'leary S."/>
            <person name="Orvis J."/>
            <person name="Pertea M."/>
            <person name="Quesneville H."/>
            <person name="Reidenbach K.R."/>
            <person name="Rogers Y.H."/>
            <person name="Roth C.W."/>
            <person name="Schneider J.R."/>
            <person name="Schatz M."/>
            <person name="Shumway M."/>
            <person name="Stanke M."/>
            <person name="Stinson E.O."/>
            <person name="Tubio J.M."/>
            <person name="Vanzee J.P."/>
            <person name="Verjovski-Almeida S."/>
            <person name="Werner D."/>
            <person name="White O."/>
            <person name="Wyder S."/>
            <person name="Zeng Q."/>
            <person name="Zhao Q."/>
            <person name="Zhao Y."/>
            <person name="Hill C.A."/>
            <person name="Raikhel A.S."/>
            <person name="Soares M.B."/>
            <person name="Knudson D.L."/>
            <person name="Lee N.H."/>
            <person name="Galagan J."/>
            <person name="Salzberg S.L."/>
            <person name="Paulsen I.T."/>
            <person name="Dimopoulos G."/>
            <person name="Collins F.H."/>
            <person name="Birren B."/>
            <person name="Fraser-Liggett C.M."/>
            <person name="Severson D.W."/>
        </authorList>
    </citation>
    <scope>NUCLEOTIDE SEQUENCE [LARGE SCALE GENOMIC DNA]</scope>
    <source>
        <strain evidence="7">Liverpool</strain>
    </source>
</reference>
<dbReference type="KEGG" id="aag:5569828"/>
<comment type="similarity">
    <text evidence="2 4">Belongs to the AB hydrolase superfamily. Lipase family.</text>
</comment>
<dbReference type="EMBL" id="CH477475">
    <property type="protein sequence ID" value="EAT40326.1"/>
    <property type="molecule type" value="Genomic_DNA"/>
</dbReference>
<evidence type="ECO:0000256" key="3">
    <source>
        <dbReference type="ARBA" id="ARBA00022525"/>
    </source>
</evidence>
<feature type="chain" id="PRO_5030175281" evidence="5">
    <location>
        <begin position="18"/>
        <end position="332"/>
    </location>
</feature>
<dbReference type="HOGENOM" id="CLU_027171_2_3_1"/>
<feature type="domain" description="Lipase" evidence="6">
    <location>
        <begin position="53"/>
        <end position="322"/>
    </location>
</feature>
<name>Q170E6_AEDAE</name>
<keyword evidence="3" id="KW-0964">Secreted</keyword>
<dbReference type="SUPFAM" id="SSF53474">
    <property type="entry name" value="alpha/beta-Hydrolases"/>
    <property type="match status" value="1"/>
</dbReference>
<reference evidence="7" key="3">
    <citation type="submission" date="2012-09" db="EMBL/GenBank/DDBJ databases">
        <authorList>
            <consortium name="VectorBase"/>
        </authorList>
    </citation>
    <scope>NUCLEOTIDE SEQUENCE</scope>
    <source>
        <strain evidence="7">Liverpool</strain>
    </source>
</reference>
<sequence length="332" mass="36701">MWKVVIVLTTLSLAAKAQHINHTPSTPSPATLNLISQKMSASKQALAFTGEEKVTILCSNRSSPSFQAIEPNDKQVLNKLDFRKPITLIVHGWNGNISKPFMRNLTQNYARYVDSNLCLVEWSNLAACEYSVVSEQGVKKVVNHLTKFVRFLHRKGFAYDDMTLVGHSLGAHIAGLVGKNVDGQVGAIYGLDPAGVLFTFPLDVGEEKRLAPTDAQYVQTIYTSSGTLAMSVAAGQQNFWVNRDGAHPQPGCEDTSTENDEFERMYESMGCSHRMALVYFTEALNPEVNFTMKRCYAYLMYQSGLCVLGTKDKLGIHAERISGNFYGTVVLP</sequence>
<dbReference type="GO" id="GO:0016042">
    <property type="term" value="P:lipid catabolic process"/>
    <property type="evidence" value="ECO:0007669"/>
    <property type="project" value="TreeGrafter"/>
</dbReference>
<organism evidence="7 8">
    <name type="scientific">Aedes aegypti</name>
    <name type="common">Yellowfever mosquito</name>
    <name type="synonym">Culex aegypti</name>
    <dbReference type="NCBI Taxonomy" id="7159"/>
    <lineage>
        <taxon>Eukaryota</taxon>
        <taxon>Metazoa</taxon>
        <taxon>Ecdysozoa</taxon>
        <taxon>Arthropoda</taxon>
        <taxon>Hexapoda</taxon>
        <taxon>Insecta</taxon>
        <taxon>Pterygota</taxon>
        <taxon>Neoptera</taxon>
        <taxon>Endopterygota</taxon>
        <taxon>Diptera</taxon>
        <taxon>Nematocera</taxon>
        <taxon>Culicoidea</taxon>
        <taxon>Culicidae</taxon>
        <taxon>Culicinae</taxon>
        <taxon>Aedini</taxon>
        <taxon>Aedes</taxon>
        <taxon>Stegomyia</taxon>
    </lineage>
</organism>
<dbReference type="OMA" id="FERMYES"/>
<evidence type="ECO:0000256" key="1">
    <source>
        <dbReference type="ARBA" id="ARBA00004613"/>
    </source>
</evidence>
<dbReference type="InterPro" id="IPR013818">
    <property type="entry name" value="Lipase"/>
</dbReference>
<dbReference type="Gene3D" id="3.40.50.1820">
    <property type="entry name" value="alpha/beta hydrolase"/>
    <property type="match status" value="1"/>
</dbReference>
<dbReference type="PANTHER" id="PTHR11610">
    <property type="entry name" value="LIPASE"/>
    <property type="match status" value="1"/>
</dbReference>
<evidence type="ECO:0000259" key="6">
    <source>
        <dbReference type="Pfam" id="PF00151"/>
    </source>
</evidence>
<dbReference type="PANTHER" id="PTHR11610:SF178">
    <property type="entry name" value="LIPASE MEMBER H-A-LIKE PROTEIN"/>
    <property type="match status" value="1"/>
</dbReference>